<evidence type="ECO:0000256" key="2">
    <source>
        <dbReference type="ARBA" id="ARBA00022679"/>
    </source>
</evidence>
<evidence type="ECO:0000256" key="1">
    <source>
        <dbReference type="ARBA" id="ARBA00008694"/>
    </source>
</evidence>
<evidence type="ECO:0000313" key="5">
    <source>
        <dbReference type="EMBL" id="AFP09232.1"/>
    </source>
</evidence>
<dbReference type="GO" id="GO:0008080">
    <property type="term" value="F:N-acetyltransferase activity"/>
    <property type="evidence" value="ECO:0007669"/>
    <property type="project" value="TreeGrafter"/>
</dbReference>
<dbReference type="InterPro" id="IPR051016">
    <property type="entry name" value="Diverse_Substrate_AcTransf"/>
</dbReference>
<protein>
    <submittedName>
        <fullName evidence="5">Diamine acetyltransferase 2-like protein</fullName>
    </submittedName>
</protein>
<dbReference type="Gene3D" id="3.40.630.30">
    <property type="match status" value="1"/>
</dbReference>
<evidence type="ECO:0000259" key="4">
    <source>
        <dbReference type="PROSITE" id="PS51186"/>
    </source>
</evidence>
<dbReference type="EMBL" id="JW876715">
    <property type="protein sequence ID" value="AFP09232.1"/>
    <property type="molecule type" value="mRNA"/>
</dbReference>
<keyword evidence="3" id="KW-0012">Acyltransferase</keyword>
<evidence type="ECO:0000256" key="3">
    <source>
        <dbReference type="ARBA" id="ARBA00023315"/>
    </source>
</evidence>
<dbReference type="InterPro" id="IPR000182">
    <property type="entry name" value="GNAT_dom"/>
</dbReference>
<keyword evidence="2 5" id="KW-0808">Transferase</keyword>
<sequence>MSQAATVRDAVCGDMAVVWSLIQELEAHEKLKRKSSVTVEDLKNDGFGEQSSFKCIVAETSTEDQCPTIVGYAIYFFGYSSSWGRMAYLEDLYLKPDFRKKGIGKRLLRTVVEAAVQRCCRMIQFVVLSTNEEGKKFYESQGCENITETEAWHLYRLGPEQLQRLARGGAAE</sequence>
<name>V9LBM8_CALMI</name>
<dbReference type="PANTHER" id="PTHR10545:SF29">
    <property type="entry name" value="GH14572P-RELATED"/>
    <property type="match status" value="1"/>
</dbReference>
<reference evidence="5" key="1">
    <citation type="journal article" date="2014" name="Nature">
        <title>Elephant shark genome provides unique insights into gnathostome evolution.</title>
        <authorList>
            <consortium name="International Elephant Shark Genome Sequencing Consortium"/>
            <person name="Venkatesh B."/>
            <person name="Lee A.P."/>
            <person name="Ravi V."/>
            <person name="Maurya A.K."/>
            <person name="Lian M.M."/>
            <person name="Swann J.B."/>
            <person name="Ohta Y."/>
            <person name="Flajnik M.F."/>
            <person name="Sutoh Y."/>
            <person name="Kasahara M."/>
            <person name="Hoon S."/>
            <person name="Gangu V."/>
            <person name="Roy S.W."/>
            <person name="Irimia M."/>
            <person name="Korzh V."/>
            <person name="Kondrychyn I."/>
            <person name="Lim Z.W."/>
            <person name="Tay B.H."/>
            <person name="Tohari S."/>
            <person name="Kong K.W."/>
            <person name="Ho S."/>
            <person name="Lorente-Galdos B."/>
            <person name="Quilez J."/>
            <person name="Marques-Bonet T."/>
            <person name="Raney B.J."/>
            <person name="Ingham P.W."/>
            <person name="Tay A."/>
            <person name="Hillier L.W."/>
            <person name="Minx P."/>
            <person name="Boehm T."/>
            <person name="Wilson R.K."/>
            <person name="Brenner S."/>
            <person name="Warren W.C."/>
        </authorList>
    </citation>
    <scope>NUCLEOTIDE SEQUENCE</scope>
    <source>
        <tissue evidence="5">Intestine</tissue>
    </source>
</reference>
<dbReference type="Pfam" id="PF00583">
    <property type="entry name" value="Acetyltransf_1"/>
    <property type="match status" value="1"/>
</dbReference>
<dbReference type="PANTHER" id="PTHR10545">
    <property type="entry name" value="DIAMINE N-ACETYLTRANSFERASE"/>
    <property type="match status" value="1"/>
</dbReference>
<dbReference type="SUPFAM" id="SSF55729">
    <property type="entry name" value="Acyl-CoA N-acyltransferases (Nat)"/>
    <property type="match status" value="1"/>
</dbReference>
<dbReference type="PROSITE" id="PS51186">
    <property type="entry name" value="GNAT"/>
    <property type="match status" value="1"/>
</dbReference>
<dbReference type="FunFam" id="3.40.630.30:FF:000064">
    <property type="entry name" value="GNAT family acetyltransferase"/>
    <property type="match status" value="1"/>
</dbReference>
<comment type="similarity">
    <text evidence="1">Belongs to the acetyltransferase family.</text>
</comment>
<dbReference type="InterPro" id="IPR016181">
    <property type="entry name" value="Acyl_CoA_acyltransferase"/>
</dbReference>
<proteinExistence type="evidence at transcript level"/>
<accession>V9LBM8</accession>
<feature type="domain" description="N-acetyltransferase" evidence="4">
    <location>
        <begin position="5"/>
        <end position="160"/>
    </location>
</feature>
<dbReference type="CDD" id="cd04301">
    <property type="entry name" value="NAT_SF"/>
    <property type="match status" value="1"/>
</dbReference>
<organism evidence="5">
    <name type="scientific">Callorhinchus milii</name>
    <name type="common">Ghost shark</name>
    <dbReference type="NCBI Taxonomy" id="7868"/>
    <lineage>
        <taxon>Eukaryota</taxon>
        <taxon>Metazoa</taxon>
        <taxon>Chordata</taxon>
        <taxon>Craniata</taxon>
        <taxon>Vertebrata</taxon>
        <taxon>Chondrichthyes</taxon>
        <taxon>Holocephali</taxon>
        <taxon>Chimaeriformes</taxon>
        <taxon>Callorhinchidae</taxon>
        <taxon>Callorhinchus</taxon>
    </lineage>
</organism>
<dbReference type="AlphaFoldDB" id="V9LBM8"/>